<dbReference type="Proteomes" id="UP000558488">
    <property type="component" value="Unassembled WGS sequence"/>
</dbReference>
<comment type="caution">
    <text evidence="1">The sequence shown here is derived from an EMBL/GenBank/DDBJ whole genome shotgun (WGS) entry which is preliminary data.</text>
</comment>
<evidence type="ECO:0000313" key="1">
    <source>
        <dbReference type="EMBL" id="KAF6301332.1"/>
    </source>
</evidence>
<gene>
    <name evidence="1" type="ORF">mPipKuh1_009339</name>
</gene>
<evidence type="ECO:0000313" key="2">
    <source>
        <dbReference type="Proteomes" id="UP000558488"/>
    </source>
</evidence>
<name>A0A7J7TLB1_PIPKU</name>
<keyword evidence="2" id="KW-1185">Reference proteome</keyword>
<protein>
    <submittedName>
        <fullName evidence="1">Uncharacterized protein</fullName>
    </submittedName>
</protein>
<dbReference type="AlphaFoldDB" id="A0A7J7TLB1"/>
<organism evidence="1 2">
    <name type="scientific">Pipistrellus kuhlii</name>
    <name type="common">Kuhl's pipistrelle</name>
    <dbReference type="NCBI Taxonomy" id="59472"/>
    <lineage>
        <taxon>Eukaryota</taxon>
        <taxon>Metazoa</taxon>
        <taxon>Chordata</taxon>
        <taxon>Craniata</taxon>
        <taxon>Vertebrata</taxon>
        <taxon>Euteleostomi</taxon>
        <taxon>Mammalia</taxon>
        <taxon>Eutheria</taxon>
        <taxon>Laurasiatheria</taxon>
        <taxon>Chiroptera</taxon>
        <taxon>Yangochiroptera</taxon>
        <taxon>Vespertilionidae</taxon>
        <taxon>Pipistrellus</taxon>
    </lineage>
</organism>
<reference evidence="1 2" key="1">
    <citation type="journal article" date="2020" name="Nature">
        <title>Six reference-quality genomes reveal evolution of bat adaptations.</title>
        <authorList>
            <person name="Jebb D."/>
            <person name="Huang Z."/>
            <person name="Pippel M."/>
            <person name="Hughes G.M."/>
            <person name="Lavrichenko K."/>
            <person name="Devanna P."/>
            <person name="Winkler S."/>
            <person name="Jermiin L.S."/>
            <person name="Skirmuntt E.C."/>
            <person name="Katzourakis A."/>
            <person name="Burkitt-Gray L."/>
            <person name="Ray D.A."/>
            <person name="Sullivan K.A.M."/>
            <person name="Roscito J.G."/>
            <person name="Kirilenko B.M."/>
            <person name="Davalos L.M."/>
            <person name="Corthals A.P."/>
            <person name="Power M.L."/>
            <person name="Jones G."/>
            <person name="Ransome R.D."/>
            <person name="Dechmann D.K.N."/>
            <person name="Locatelli A.G."/>
            <person name="Puechmaille S.J."/>
            <person name="Fedrigo O."/>
            <person name="Jarvis E.D."/>
            <person name="Hiller M."/>
            <person name="Vernes S.C."/>
            <person name="Myers E.W."/>
            <person name="Teeling E.C."/>
        </authorList>
    </citation>
    <scope>NUCLEOTIDE SEQUENCE [LARGE SCALE GENOMIC DNA]</scope>
    <source>
        <strain evidence="1">MPipKuh1</strain>
        <tissue evidence="1">Flight muscle</tissue>
    </source>
</reference>
<sequence>MPFAFLPQQEALALLDDRIESSNSNLCQGVQRIPKLSAIQGLLSSKAHQSNTPSRFPSALAGLAGSAGCSRTETWRTARCTGRHPLREVGVWATQTQLSSSTFQTQSRSRTCCYMSADSECS</sequence>
<proteinExistence type="predicted"/>
<accession>A0A7J7TLB1</accession>
<dbReference type="EMBL" id="JACAGB010000027">
    <property type="protein sequence ID" value="KAF6301332.1"/>
    <property type="molecule type" value="Genomic_DNA"/>
</dbReference>